<keyword evidence="3" id="KW-0443">Lipid metabolism</keyword>
<dbReference type="PIRSF" id="PIRSF011489">
    <property type="entry name" value="DUF479"/>
    <property type="match status" value="1"/>
</dbReference>
<sequence length="201" mass="23798">MNYLAHAYLSFGEPKVLVGNFIGDFVRGSIEKSYEKEIVIGVKLHWSIDKFTDNHPVVKEAQEILKPEYGRYSTVITDMYFDYFLAKYWNNYHHLPLQDFVQDVYETIDSFRTVVPEKFMKTFAYMRYYNWLGGYGELDGIRRAMTGMAKKTKFQSNLDTAHIFLDEHHEFLRVHFGDFFEDLVSHSKNRLFELKSELSPV</sequence>
<dbReference type="Pfam" id="PF04336">
    <property type="entry name" value="ACP_PD"/>
    <property type="match status" value="1"/>
</dbReference>
<dbReference type="OrthoDB" id="8442777at2"/>
<keyword evidence="1" id="KW-0444">Lipid biosynthesis</keyword>
<dbReference type="AlphaFoldDB" id="A0A2P8E9U2"/>
<dbReference type="RefSeq" id="WP_106566193.1">
    <property type="nucleotide sequence ID" value="NZ_JAUVYL010000008.1"/>
</dbReference>
<dbReference type="GO" id="GO:0008770">
    <property type="term" value="F:[acyl-carrier-protein] phosphodiesterase activity"/>
    <property type="evidence" value="ECO:0007669"/>
    <property type="project" value="InterPro"/>
</dbReference>
<dbReference type="GO" id="GO:0006633">
    <property type="term" value="P:fatty acid biosynthetic process"/>
    <property type="evidence" value="ECO:0007669"/>
    <property type="project" value="InterPro"/>
</dbReference>
<evidence type="ECO:0000313" key="5">
    <source>
        <dbReference type="Proteomes" id="UP000240708"/>
    </source>
</evidence>
<accession>A0A2P8E9U2</accession>
<organism evidence="4 5">
    <name type="scientific">Cecembia rubra</name>
    <dbReference type="NCBI Taxonomy" id="1485585"/>
    <lineage>
        <taxon>Bacteria</taxon>
        <taxon>Pseudomonadati</taxon>
        <taxon>Bacteroidota</taxon>
        <taxon>Cytophagia</taxon>
        <taxon>Cytophagales</taxon>
        <taxon>Cyclobacteriaceae</taxon>
        <taxon>Cecembia</taxon>
    </lineage>
</organism>
<protein>
    <submittedName>
        <fullName evidence="4">Acyl carrier protein phosphodiesterase</fullName>
    </submittedName>
</protein>
<keyword evidence="2" id="KW-0378">Hydrolase</keyword>
<dbReference type="PANTHER" id="PTHR38764">
    <property type="entry name" value="ACYL CARRIER PROTEIN PHOSPHODIESTERASE"/>
    <property type="match status" value="1"/>
</dbReference>
<evidence type="ECO:0000256" key="1">
    <source>
        <dbReference type="ARBA" id="ARBA00022516"/>
    </source>
</evidence>
<reference evidence="4 5" key="1">
    <citation type="submission" date="2018-03" db="EMBL/GenBank/DDBJ databases">
        <title>Genomic Encyclopedia of Archaeal and Bacterial Type Strains, Phase II (KMG-II): from individual species to whole genera.</title>
        <authorList>
            <person name="Goeker M."/>
        </authorList>
    </citation>
    <scope>NUCLEOTIDE SEQUENCE [LARGE SCALE GENOMIC DNA]</scope>
    <source>
        <strain evidence="4 5">DSM 28057</strain>
    </source>
</reference>
<name>A0A2P8E9U2_9BACT</name>
<gene>
    <name evidence="4" type="ORF">CLV48_10253</name>
</gene>
<proteinExistence type="predicted"/>
<dbReference type="PANTHER" id="PTHR38764:SF1">
    <property type="entry name" value="ACYL CARRIER PROTEIN PHOSPHODIESTERASE"/>
    <property type="match status" value="1"/>
</dbReference>
<keyword evidence="5" id="KW-1185">Reference proteome</keyword>
<comment type="caution">
    <text evidence="4">The sequence shown here is derived from an EMBL/GenBank/DDBJ whole genome shotgun (WGS) entry which is preliminary data.</text>
</comment>
<evidence type="ECO:0000256" key="3">
    <source>
        <dbReference type="ARBA" id="ARBA00023098"/>
    </source>
</evidence>
<dbReference type="InterPro" id="IPR007431">
    <property type="entry name" value="ACP_PD"/>
</dbReference>
<dbReference type="EMBL" id="PYGF01000002">
    <property type="protein sequence ID" value="PSL06239.1"/>
    <property type="molecule type" value="Genomic_DNA"/>
</dbReference>
<evidence type="ECO:0000256" key="2">
    <source>
        <dbReference type="ARBA" id="ARBA00022801"/>
    </source>
</evidence>
<dbReference type="Proteomes" id="UP000240708">
    <property type="component" value="Unassembled WGS sequence"/>
</dbReference>
<evidence type="ECO:0000313" key="4">
    <source>
        <dbReference type="EMBL" id="PSL06239.1"/>
    </source>
</evidence>